<evidence type="ECO:0000259" key="11">
    <source>
        <dbReference type="PROSITE" id="PS50011"/>
    </source>
</evidence>
<proteinExistence type="inferred from homology"/>
<dbReference type="FunFam" id="1.10.510.10:FF:001231">
    <property type="entry name" value="SAPK/ERK kinase"/>
    <property type="match status" value="1"/>
</dbReference>
<dbReference type="CTD" id="20215047"/>
<reference evidence="12 14" key="2">
    <citation type="journal article" date="2013" name="Nature">
        <title>Insights into bilaterian evolution from three spiralian genomes.</title>
        <authorList>
            <person name="Simakov O."/>
            <person name="Marletaz F."/>
            <person name="Cho S.J."/>
            <person name="Edsinger-Gonzales E."/>
            <person name="Havlak P."/>
            <person name="Hellsten U."/>
            <person name="Kuo D.H."/>
            <person name="Larsson T."/>
            <person name="Lv J."/>
            <person name="Arendt D."/>
            <person name="Savage R."/>
            <person name="Osoegawa K."/>
            <person name="de Jong P."/>
            <person name="Grimwood J."/>
            <person name="Chapman J.A."/>
            <person name="Shapiro H."/>
            <person name="Aerts A."/>
            <person name="Otillar R.P."/>
            <person name="Terry A.Y."/>
            <person name="Boore J.L."/>
            <person name="Grigoriev I.V."/>
            <person name="Lindberg D.R."/>
            <person name="Seaver E.C."/>
            <person name="Weisblat D.A."/>
            <person name="Putnam N.H."/>
            <person name="Rokhsar D.S."/>
        </authorList>
    </citation>
    <scope>NUCLEOTIDE SEQUENCE</scope>
</reference>
<reference evidence="14" key="1">
    <citation type="submission" date="2012-12" db="EMBL/GenBank/DDBJ databases">
        <authorList>
            <person name="Hellsten U."/>
            <person name="Grimwood J."/>
            <person name="Chapman J.A."/>
            <person name="Shapiro H."/>
            <person name="Aerts A."/>
            <person name="Otillar R.P."/>
            <person name="Terry A.Y."/>
            <person name="Boore J.L."/>
            <person name="Simakov O."/>
            <person name="Marletaz F."/>
            <person name="Cho S.-J."/>
            <person name="Edsinger-Gonzales E."/>
            <person name="Havlak P."/>
            <person name="Kuo D.-H."/>
            <person name="Larsson T."/>
            <person name="Lv J."/>
            <person name="Arendt D."/>
            <person name="Savage R."/>
            <person name="Osoegawa K."/>
            <person name="de Jong P."/>
            <person name="Lindberg D.R."/>
            <person name="Seaver E.C."/>
            <person name="Weisblat D.A."/>
            <person name="Putnam N.H."/>
            <person name="Grigoriev I.V."/>
            <person name="Rokhsar D.S."/>
        </authorList>
    </citation>
    <scope>NUCLEOTIDE SEQUENCE</scope>
</reference>
<evidence type="ECO:0000313" key="12">
    <source>
        <dbReference type="EMBL" id="ESO08521.1"/>
    </source>
</evidence>
<evidence type="ECO:0000313" key="13">
    <source>
        <dbReference type="EnsemblMetazoa" id="HelroP74733"/>
    </source>
</evidence>
<keyword evidence="3 8" id="KW-0547">Nucleotide-binding</keyword>
<evidence type="ECO:0000256" key="9">
    <source>
        <dbReference type="RuleBase" id="RU000304"/>
    </source>
</evidence>
<evidence type="ECO:0000256" key="1">
    <source>
        <dbReference type="ARBA" id="ARBA00022527"/>
    </source>
</evidence>
<dbReference type="PROSITE" id="PS00108">
    <property type="entry name" value="PROTEIN_KINASE_ST"/>
    <property type="match status" value="1"/>
</dbReference>
<dbReference type="FunFam" id="3.30.200.20:FF:000040">
    <property type="entry name" value="Dual specificity mitogen-activated protein kinase kinase"/>
    <property type="match status" value="1"/>
</dbReference>
<dbReference type="PANTHER" id="PTHR48013">
    <property type="entry name" value="DUAL SPECIFICITY MITOGEN-ACTIVATED PROTEIN KINASE KINASE 5-RELATED"/>
    <property type="match status" value="1"/>
</dbReference>
<gene>
    <name evidence="13" type="primary">20215047</name>
    <name evidence="12" type="ORF">HELRODRAFT_74733</name>
</gene>
<dbReference type="PROSITE" id="PS00107">
    <property type="entry name" value="PROTEIN_KINASE_ATP"/>
    <property type="match status" value="1"/>
</dbReference>
<keyword evidence="2" id="KW-0808">Transferase</keyword>
<dbReference type="Gene3D" id="3.30.200.20">
    <property type="entry name" value="Phosphorylase Kinase, domain 1"/>
    <property type="match status" value="1"/>
</dbReference>
<dbReference type="GO" id="GO:0005524">
    <property type="term" value="F:ATP binding"/>
    <property type="evidence" value="ECO:0007669"/>
    <property type="project" value="UniProtKB-UniRule"/>
</dbReference>
<dbReference type="PANTHER" id="PTHR48013:SF11">
    <property type="entry name" value="LICORNE"/>
    <property type="match status" value="1"/>
</dbReference>
<dbReference type="EnsemblMetazoa" id="HelroT74733">
    <property type="protein sequence ID" value="HelroP74733"/>
    <property type="gene ID" value="HelroG74733"/>
</dbReference>
<evidence type="ECO:0000256" key="6">
    <source>
        <dbReference type="ARBA" id="ARBA00038035"/>
    </source>
</evidence>
<feature type="binding site" evidence="8">
    <location>
        <position position="25"/>
    </location>
    <ligand>
        <name>ATP</name>
        <dbReference type="ChEBI" id="CHEBI:30616"/>
    </ligand>
</feature>
<dbReference type="SUPFAM" id="SSF56112">
    <property type="entry name" value="Protein kinase-like (PK-like)"/>
    <property type="match status" value="1"/>
</dbReference>
<protein>
    <recommendedName>
        <fullName evidence="7">mitogen-activated protein kinase kinase</fullName>
        <ecNumber evidence="7">2.7.12.2</ecNumber>
    </recommendedName>
</protein>
<dbReference type="InterPro" id="IPR017441">
    <property type="entry name" value="Protein_kinase_ATP_BS"/>
</dbReference>
<dbReference type="RefSeq" id="XP_009013451.1">
    <property type="nucleotide sequence ID" value="XM_009015203.1"/>
</dbReference>
<dbReference type="EMBL" id="AMQM01003276">
    <property type="status" value="NOT_ANNOTATED_CDS"/>
    <property type="molecule type" value="Genomic_DNA"/>
</dbReference>
<keyword evidence="1 9" id="KW-0723">Serine/threonine-protein kinase</keyword>
<evidence type="ECO:0000256" key="7">
    <source>
        <dbReference type="ARBA" id="ARBA00038999"/>
    </source>
</evidence>
<dbReference type="SMART" id="SM00220">
    <property type="entry name" value="S_TKc"/>
    <property type="match status" value="1"/>
</dbReference>
<dbReference type="PROSITE" id="PS50011">
    <property type="entry name" value="PROTEIN_KINASE_DOM"/>
    <property type="match status" value="1"/>
</dbReference>
<dbReference type="GO" id="GO:0004708">
    <property type="term" value="F:MAP kinase kinase activity"/>
    <property type="evidence" value="ECO:0000318"/>
    <property type="project" value="GO_Central"/>
</dbReference>
<keyword evidence="14" id="KW-1185">Reference proteome</keyword>
<dbReference type="GO" id="GO:0000165">
    <property type="term" value="P:MAPK cascade"/>
    <property type="evidence" value="ECO:0000318"/>
    <property type="project" value="GO_Central"/>
</dbReference>
<evidence type="ECO:0000256" key="4">
    <source>
        <dbReference type="ARBA" id="ARBA00022777"/>
    </source>
</evidence>
<dbReference type="Proteomes" id="UP000015101">
    <property type="component" value="Unassembled WGS sequence"/>
</dbReference>
<dbReference type="OMA" id="GAIYWEN"/>
<name>T1G1U9_HELRO</name>
<dbReference type="InParanoid" id="T1G1U9"/>
<evidence type="ECO:0000256" key="8">
    <source>
        <dbReference type="PROSITE-ProRule" id="PRU10141"/>
    </source>
</evidence>
<evidence type="ECO:0000256" key="5">
    <source>
        <dbReference type="ARBA" id="ARBA00022840"/>
    </source>
</evidence>
<dbReference type="Gene3D" id="1.10.510.10">
    <property type="entry name" value="Transferase(Phosphotransferase) domain 1"/>
    <property type="match status" value="1"/>
</dbReference>
<comment type="similarity">
    <text evidence="6">Belongs to the protein kinase superfamily. STE Ser/Thr protein kinase family. MAP kinase kinase subfamily.</text>
</comment>
<dbReference type="EMBL" id="KB096080">
    <property type="protein sequence ID" value="ESO08521.1"/>
    <property type="molecule type" value="Genomic_DNA"/>
</dbReference>
<evidence type="ECO:0000313" key="14">
    <source>
        <dbReference type="Proteomes" id="UP000015101"/>
    </source>
</evidence>
<evidence type="ECO:0000256" key="3">
    <source>
        <dbReference type="ARBA" id="ARBA00022741"/>
    </source>
</evidence>
<reference evidence="13" key="3">
    <citation type="submission" date="2015-06" db="UniProtKB">
        <authorList>
            <consortium name="EnsemblMetazoa"/>
        </authorList>
    </citation>
    <scope>IDENTIFICATION</scope>
</reference>
<sequence>VGRGQFGYVYKAEHIPSGTSMAIKKIQYSSLSDDKHNYDRLIRELDVSMKTSSCPYLVGFFCSLFWEGDIWICMELMDASLDKLYKAMKEGSEKIPERILKMIAIAVVNALHHLHNDLHIIHRDVKPSNILVNRGGQIKLCDFGICGKLRNTNKLPSSFVTSMSVGCKPYMPPERINPTAIEGRETYGIRSDVWSLGITMVELATGEFPYKKTAALFGQINEVVYGPAPRLPPNEFTSDFEDFIVKCLDKDLSTRATYKELLIHPFLTRTTSNNDNNASDGTNNNNSASSSDNVSRHIDDVANFMSEKLTKYKKNMQEILEKMFL</sequence>
<dbReference type="EC" id="2.7.12.2" evidence="7"/>
<keyword evidence="5 8" id="KW-0067">ATP-binding</keyword>
<dbReference type="InterPro" id="IPR000719">
    <property type="entry name" value="Prot_kinase_dom"/>
</dbReference>
<feature type="region of interest" description="Disordered" evidence="10">
    <location>
        <begin position="270"/>
        <end position="294"/>
    </location>
</feature>
<dbReference type="InterPro" id="IPR011009">
    <property type="entry name" value="Kinase-like_dom_sf"/>
</dbReference>
<evidence type="ECO:0000256" key="10">
    <source>
        <dbReference type="SAM" id="MobiDB-lite"/>
    </source>
</evidence>
<feature type="domain" description="Protein kinase" evidence="11">
    <location>
        <begin position="1"/>
        <end position="267"/>
    </location>
</feature>
<dbReference type="GO" id="GO:0004674">
    <property type="term" value="F:protein serine/threonine kinase activity"/>
    <property type="evidence" value="ECO:0007669"/>
    <property type="project" value="UniProtKB-KW"/>
</dbReference>
<accession>T1G1U9</accession>
<dbReference type="STRING" id="6412.T1G1U9"/>
<dbReference type="AlphaFoldDB" id="T1G1U9"/>
<organism evidence="13 14">
    <name type="scientific">Helobdella robusta</name>
    <name type="common">Californian leech</name>
    <dbReference type="NCBI Taxonomy" id="6412"/>
    <lineage>
        <taxon>Eukaryota</taxon>
        <taxon>Metazoa</taxon>
        <taxon>Spiralia</taxon>
        <taxon>Lophotrochozoa</taxon>
        <taxon>Annelida</taxon>
        <taxon>Clitellata</taxon>
        <taxon>Hirudinea</taxon>
        <taxon>Rhynchobdellida</taxon>
        <taxon>Glossiphoniidae</taxon>
        <taxon>Helobdella</taxon>
    </lineage>
</organism>
<evidence type="ECO:0000256" key="2">
    <source>
        <dbReference type="ARBA" id="ARBA00022679"/>
    </source>
</evidence>
<dbReference type="KEGG" id="hro:HELRODRAFT_74733"/>
<dbReference type="eggNOG" id="KOG0984">
    <property type="taxonomic scope" value="Eukaryota"/>
</dbReference>
<dbReference type="OrthoDB" id="10252354at2759"/>
<dbReference type="Pfam" id="PF00069">
    <property type="entry name" value="Pkinase"/>
    <property type="match status" value="1"/>
</dbReference>
<keyword evidence="4" id="KW-0418">Kinase</keyword>
<feature type="compositionally biased region" description="Low complexity" evidence="10">
    <location>
        <begin position="270"/>
        <end position="293"/>
    </location>
</feature>
<dbReference type="GeneID" id="20215047"/>
<dbReference type="HOGENOM" id="CLU_000288_63_23_1"/>
<dbReference type="InterPro" id="IPR008271">
    <property type="entry name" value="Ser/Thr_kinase_AS"/>
</dbReference>